<feature type="compositionally biased region" description="Polar residues" evidence="6">
    <location>
        <begin position="181"/>
        <end position="190"/>
    </location>
</feature>
<feature type="compositionally biased region" description="Polar residues" evidence="6">
    <location>
        <begin position="278"/>
        <end position="305"/>
    </location>
</feature>
<keyword evidence="3" id="KW-0238">DNA-binding</keyword>
<dbReference type="GO" id="GO:0000978">
    <property type="term" value="F:RNA polymerase II cis-regulatory region sequence-specific DNA binding"/>
    <property type="evidence" value="ECO:0007669"/>
    <property type="project" value="TreeGrafter"/>
</dbReference>
<dbReference type="SUPFAM" id="SSF47459">
    <property type="entry name" value="HLH, helix-loop-helix DNA-binding domain"/>
    <property type="match status" value="1"/>
</dbReference>
<feature type="region of interest" description="Disordered" evidence="6">
    <location>
        <begin position="722"/>
        <end position="812"/>
    </location>
</feature>
<dbReference type="OrthoDB" id="690068at2759"/>
<dbReference type="AlphaFoldDB" id="A0A0H2RZ59"/>
<keyword evidence="4" id="KW-0804">Transcription</keyword>
<dbReference type="InterPro" id="IPR036638">
    <property type="entry name" value="HLH_DNA-bd_sf"/>
</dbReference>
<feature type="compositionally biased region" description="Low complexity" evidence="6">
    <location>
        <begin position="418"/>
        <end position="434"/>
    </location>
</feature>
<keyword evidence="2" id="KW-0805">Transcription regulation</keyword>
<organism evidence="8 9">
    <name type="scientific">Schizopora paradoxa</name>
    <dbReference type="NCBI Taxonomy" id="27342"/>
    <lineage>
        <taxon>Eukaryota</taxon>
        <taxon>Fungi</taxon>
        <taxon>Dikarya</taxon>
        <taxon>Basidiomycota</taxon>
        <taxon>Agaricomycotina</taxon>
        <taxon>Agaricomycetes</taxon>
        <taxon>Hymenochaetales</taxon>
        <taxon>Schizoporaceae</taxon>
        <taxon>Schizopora</taxon>
    </lineage>
</organism>
<keyword evidence="5" id="KW-0539">Nucleus</keyword>
<feature type="compositionally biased region" description="Pro residues" evidence="6">
    <location>
        <begin position="26"/>
        <end position="37"/>
    </location>
</feature>
<reference evidence="8 9" key="1">
    <citation type="submission" date="2015-04" db="EMBL/GenBank/DDBJ databases">
        <title>Complete genome sequence of Schizopora paradoxa KUC8140, a cosmopolitan wood degrader in East Asia.</title>
        <authorList>
            <consortium name="DOE Joint Genome Institute"/>
            <person name="Min B."/>
            <person name="Park H."/>
            <person name="Jang Y."/>
            <person name="Kim J.-J."/>
            <person name="Kim K.H."/>
            <person name="Pangilinan J."/>
            <person name="Lipzen A."/>
            <person name="Riley R."/>
            <person name="Grigoriev I.V."/>
            <person name="Spatafora J.W."/>
            <person name="Choi I.-G."/>
        </authorList>
    </citation>
    <scope>NUCLEOTIDE SEQUENCE [LARGE SCALE GENOMIC DNA]</scope>
    <source>
        <strain evidence="8 9">KUC8140</strain>
    </source>
</reference>
<dbReference type="PANTHER" id="PTHR45776">
    <property type="entry name" value="MIP04163P"/>
    <property type="match status" value="1"/>
</dbReference>
<dbReference type="PANTHER" id="PTHR45776:SF2">
    <property type="entry name" value="MIP04163P"/>
    <property type="match status" value="1"/>
</dbReference>
<evidence type="ECO:0000259" key="7">
    <source>
        <dbReference type="PROSITE" id="PS50888"/>
    </source>
</evidence>
<feature type="compositionally biased region" description="Low complexity" evidence="6">
    <location>
        <begin position="126"/>
        <end position="135"/>
    </location>
</feature>
<feature type="compositionally biased region" description="Polar residues" evidence="6">
    <location>
        <begin position="1"/>
        <end position="13"/>
    </location>
</feature>
<proteinExistence type="predicted"/>
<dbReference type="EMBL" id="KQ086037">
    <property type="protein sequence ID" value="KLO10041.1"/>
    <property type="molecule type" value="Genomic_DNA"/>
</dbReference>
<evidence type="ECO:0000256" key="5">
    <source>
        <dbReference type="ARBA" id="ARBA00023242"/>
    </source>
</evidence>
<dbReference type="GO" id="GO:0000981">
    <property type="term" value="F:DNA-binding transcription factor activity, RNA polymerase II-specific"/>
    <property type="evidence" value="ECO:0007669"/>
    <property type="project" value="TreeGrafter"/>
</dbReference>
<dbReference type="InParanoid" id="A0A0H2RZ59"/>
<keyword evidence="9" id="KW-1185">Reference proteome</keyword>
<feature type="compositionally biased region" description="Basic and acidic residues" evidence="6">
    <location>
        <begin position="803"/>
        <end position="812"/>
    </location>
</feature>
<dbReference type="GO" id="GO:0046983">
    <property type="term" value="F:protein dimerization activity"/>
    <property type="evidence" value="ECO:0007669"/>
    <property type="project" value="InterPro"/>
</dbReference>
<feature type="compositionally biased region" description="Low complexity" evidence="6">
    <location>
        <begin position="755"/>
        <end position="771"/>
    </location>
</feature>
<evidence type="ECO:0000313" key="8">
    <source>
        <dbReference type="EMBL" id="KLO10041.1"/>
    </source>
</evidence>
<gene>
    <name evidence="8" type="ORF">SCHPADRAFT_943141</name>
</gene>
<dbReference type="PROSITE" id="PS50888">
    <property type="entry name" value="BHLH"/>
    <property type="match status" value="1"/>
</dbReference>
<evidence type="ECO:0000256" key="6">
    <source>
        <dbReference type="SAM" id="MobiDB-lite"/>
    </source>
</evidence>
<feature type="domain" description="BHLH" evidence="7">
    <location>
        <begin position="533"/>
        <end position="633"/>
    </location>
</feature>
<evidence type="ECO:0000256" key="2">
    <source>
        <dbReference type="ARBA" id="ARBA00023015"/>
    </source>
</evidence>
<feature type="region of interest" description="Disordered" evidence="6">
    <location>
        <begin position="1"/>
        <end position="43"/>
    </location>
</feature>
<feature type="region of interest" description="Disordered" evidence="6">
    <location>
        <begin position="656"/>
        <end position="682"/>
    </location>
</feature>
<dbReference type="STRING" id="27342.A0A0H2RZ59"/>
<protein>
    <submittedName>
        <fullName evidence="8">HLH-domain-containing protein</fullName>
    </submittedName>
</protein>
<dbReference type="GO" id="GO:0005634">
    <property type="term" value="C:nucleus"/>
    <property type="evidence" value="ECO:0007669"/>
    <property type="project" value="UniProtKB-SubCell"/>
</dbReference>
<feature type="compositionally biased region" description="Acidic residues" evidence="6">
    <location>
        <begin position="772"/>
        <end position="782"/>
    </location>
</feature>
<feature type="compositionally biased region" description="Basic and acidic residues" evidence="6">
    <location>
        <begin position="783"/>
        <end position="795"/>
    </location>
</feature>
<evidence type="ECO:0000256" key="4">
    <source>
        <dbReference type="ARBA" id="ARBA00023163"/>
    </source>
</evidence>
<evidence type="ECO:0000256" key="3">
    <source>
        <dbReference type="ARBA" id="ARBA00023125"/>
    </source>
</evidence>
<feature type="region of interest" description="Disordered" evidence="6">
    <location>
        <begin position="100"/>
        <end position="224"/>
    </location>
</feature>
<dbReference type="Proteomes" id="UP000053477">
    <property type="component" value="Unassembled WGS sequence"/>
</dbReference>
<feature type="compositionally biased region" description="Basic residues" evidence="6">
    <location>
        <begin position="389"/>
        <end position="399"/>
    </location>
</feature>
<feature type="region of interest" description="Disordered" evidence="6">
    <location>
        <begin position="564"/>
        <end position="613"/>
    </location>
</feature>
<accession>A0A0H2RZ59</accession>
<feature type="region of interest" description="Disordered" evidence="6">
    <location>
        <begin position="261"/>
        <end position="434"/>
    </location>
</feature>
<sequence length="812" mass="84326">MAFFSSSYSSAITQPKMRQEGFHLPSPSPSNGQPPSPSASAFNDMFLSHNSQTSPHHGGAHASAGAVAGGGGFPSLGLPDAYSRSGGGTMDLSDELASLMASPPANTSNERSTHAHTPPYDHHGQAQHQQQNGNGAHHDGTNGYHPTHNIFDISAPPSHFTSNGSHAFSLPHTSSHRQDLSGISQPSSLHSPFESHHPNHHLHAGNHQNLFTPGGGITRDGFPAHFNSTIPPLSNHHDLDAPQSISSVSASSLASDVLLSPSQTHNASPFGHGPPYTPTTSNGSAPTRETPSPSDGSHGLTNGANVSAPKKANGHARRTTTSTARSDSRSRSRVRPGTSSSTAGAAPGTPASLTGTGAGGPTRTTKSTSKQRRDSFTYHPGAMSNMLGHHGHQQHHGHPRPQSIVIPSHSSSGGGPGSARNGPASPLSMGMPVNGMPPMGGMSAPMGMGVGQASGWFMPTSSTPHGSMPPGMGGEFSLPTPDSLAGSGFGQFGTSVGSMGISPKDTTLGGKGEEVAMDAVSKQAAIVNEKRRRRRESHNAVERRRRDNINEKITELATLIPEVMLDPSAPASSTTDDVISPTCEGRKEGSAGPQSEAGEDGKDGGASSGANGSAVKANKGMILRKSVEYIRYLQQLVNVQAARNRDLEVQLTNAGISPAAGSTPPMLNSSVDADSEQQDQDMNGSAFGDDFSFMGVGINGTSFSQLEPMAEHEMEMEGMDDGMESVNQEEPPAPVKRTTTNGLTPVHRRTTNDASGSVSGSGEVTSPSVGSEEGEGYEEDGSLEERGRRDRDGRPRLTAGVTVKEEGEGMEM</sequence>
<name>A0A0H2RZ59_9AGAM</name>
<dbReference type="Gene3D" id="4.10.280.10">
    <property type="entry name" value="Helix-loop-helix DNA-binding domain"/>
    <property type="match status" value="1"/>
</dbReference>
<dbReference type="InterPro" id="IPR011598">
    <property type="entry name" value="bHLH_dom"/>
</dbReference>
<comment type="subcellular location">
    <subcellularLocation>
        <location evidence="1">Nucleus</location>
    </subcellularLocation>
</comment>
<evidence type="ECO:0000313" key="9">
    <source>
        <dbReference type="Proteomes" id="UP000053477"/>
    </source>
</evidence>
<dbReference type="CDD" id="cd11387">
    <property type="entry name" value="bHLHzip_USF_MITF"/>
    <property type="match status" value="1"/>
</dbReference>
<feature type="compositionally biased region" description="Low complexity" evidence="6">
    <location>
        <begin position="401"/>
        <end position="411"/>
    </location>
</feature>
<dbReference type="Pfam" id="PF00010">
    <property type="entry name" value="HLH"/>
    <property type="match status" value="1"/>
</dbReference>
<dbReference type="SMART" id="SM00353">
    <property type="entry name" value="HLH"/>
    <property type="match status" value="1"/>
</dbReference>
<evidence type="ECO:0000256" key="1">
    <source>
        <dbReference type="ARBA" id="ARBA00004123"/>
    </source>
</evidence>